<evidence type="ECO:0000313" key="1">
    <source>
        <dbReference type="EMBL" id="MPN45254.1"/>
    </source>
</evidence>
<name>A0A645IAA3_9ZZZZ</name>
<gene>
    <name evidence="1" type="ORF">SDC9_192821</name>
</gene>
<accession>A0A645IAA3</accession>
<reference evidence="1" key="1">
    <citation type="submission" date="2019-08" db="EMBL/GenBank/DDBJ databases">
        <authorList>
            <person name="Kucharzyk K."/>
            <person name="Murdoch R.W."/>
            <person name="Higgins S."/>
            <person name="Loffler F."/>
        </authorList>
    </citation>
    <scope>NUCLEOTIDE SEQUENCE</scope>
</reference>
<comment type="caution">
    <text evidence="1">The sequence shown here is derived from an EMBL/GenBank/DDBJ whole genome shotgun (WGS) entry which is preliminary data.</text>
</comment>
<protein>
    <submittedName>
        <fullName evidence="1">Uncharacterized protein</fullName>
    </submittedName>
</protein>
<dbReference type="AlphaFoldDB" id="A0A645IAA3"/>
<dbReference type="EMBL" id="VSSQ01104995">
    <property type="protein sequence ID" value="MPN45254.1"/>
    <property type="molecule type" value="Genomic_DNA"/>
</dbReference>
<sequence>MCEGNSGELYFADTSGRICATGGNTDAGDSIKAEWYSKYFDFGSSSKVKNIYGATAVIEPDENTKCEMSWASDKEGLDTIDGKLNITLSCVLFSFADIRFDSFSFESAYTAKLLTRRLSAKRFTHFRVIFRILEKESGFHLLKLLLRGRINDMDT</sequence>
<organism evidence="1">
    <name type="scientific">bioreactor metagenome</name>
    <dbReference type="NCBI Taxonomy" id="1076179"/>
    <lineage>
        <taxon>unclassified sequences</taxon>
        <taxon>metagenomes</taxon>
        <taxon>ecological metagenomes</taxon>
    </lineage>
</organism>
<proteinExistence type="predicted"/>